<dbReference type="InterPro" id="IPR036249">
    <property type="entry name" value="Thioredoxin-like_sf"/>
</dbReference>
<evidence type="ECO:0000256" key="4">
    <source>
        <dbReference type="ARBA" id="ARBA00023004"/>
    </source>
</evidence>
<feature type="binding site" evidence="7">
    <location>
        <position position="160"/>
    </location>
    <ligand>
        <name>[2Fe-2S] cluster</name>
        <dbReference type="ChEBI" id="CHEBI:190135"/>
    </ligand>
</feature>
<evidence type="ECO:0000256" key="7">
    <source>
        <dbReference type="PIRSR" id="PIRSR000216-1"/>
    </source>
</evidence>
<proteinExistence type="inferred from homology"/>
<dbReference type="PANTHER" id="PTHR10371:SF3">
    <property type="entry name" value="NADH DEHYDROGENASE [UBIQUINONE] FLAVOPROTEIN 2, MITOCHONDRIAL"/>
    <property type="match status" value="1"/>
</dbReference>
<feature type="binding site" evidence="7">
    <location>
        <position position="106"/>
    </location>
    <ligand>
        <name>[2Fe-2S] cluster</name>
        <dbReference type="ChEBI" id="CHEBI:190135"/>
    </ligand>
</feature>
<comment type="similarity">
    <text evidence="1">Belongs to the complex I 24 kDa subunit family.</text>
</comment>
<keyword evidence="9" id="KW-1185">Reference proteome</keyword>
<dbReference type="PIRSF" id="PIRSF000216">
    <property type="entry name" value="NADH_DH_24kDa"/>
    <property type="match status" value="1"/>
</dbReference>
<dbReference type="InterPro" id="IPR041921">
    <property type="entry name" value="NuoE_N"/>
</dbReference>
<protein>
    <submittedName>
        <fullName evidence="8">NAD(P)H-dependent oxidoreductase subunit E</fullName>
    </submittedName>
</protein>
<sequence>MSHSILDENVASHETPGSKFFPPFVPTAALEAEADKRLAQFPDDQKRSAVLPLLHFVQHHHGFISAEAIEWVAARLDIAPIKVLEVVTFYPGFRQSAPGKFHIRVCRTLSCAMGGSHELMEKLCELTGIDRSAADAHHHPVSVSPCGKWSVEFAECLASCGTAPVCLVNDDFHEGVSAEKAQGLLDSYEGSNSSH</sequence>
<name>A0A858RE78_9BACT</name>
<accession>A0A858RE78</accession>
<feature type="binding site" evidence="7">
    <location>
        <position position="111"/>
    </location>
    <ligand>
        <name>[2Fe-2S] cluster</name>
        <dbReference type="ChEBI" id="CHEBI:190135"/>
    </ligand>
</feature>
<dbReference type="GO" id="GO:0003954">
    <property type="term" value="F:NADH dehydrogenase activity"/>
    <property type="evidence" value="ECO:0007669"/>
    <property type="project" value="TreeGrafter"/>
</dbReference>
<dbReference type="EMBL" id="CP051774">
    <property type="protein sequence ID" value="QJE94473.1"/>
    <property type="molecule type" value="Genomic_DNA"/>
</dbReference>
<evidence type="ECO:0000313" key="8">
    <source>
        <dbReference type="EMBL" id="QJE94473.1"/>
    </source>
</evidence>
<dbReference type="GO" id="GO:0051537">
    <property type="term" value="F:2 iron, 2 sulfur cluster binding"/>
    <property type="evidence" value="ECO:0007669"/>
    <property type="project" value="UniProtKB-KW"/>
</dbReference>
<dbReference type="SUPFAM" id="SSF52833">
    <property type="entry name" value="Thioredoxin-like"/>
    <property type="match status" value="1"/>
</dbReference>
<comment type="cofactor">
    <cofactor evidence="6">
        <name>[2Fe-2S] cluster</name>
        <dbReference type="ChEBI" id="CHEBI:190135"/>
    </cofactor>
</comment>
<dbReference type="GO" id="GO:0046872">
    <property type="term" value="F:metal ion binding"/>
    <property type="evidence" value="ECO:0007669"/>
    <property type="project" value="UniProtKB-KW"/>
</dbReference>
<evidence type="ECO:0000256" key="6">
    <source>
        <dbReference type="ARBA" id="ARBA00034078"/>
    </source>
</evidence>
<dbReference type="Pfam" id="PF01257">
    <property type="entry name" value="2Fe-2S_thioredx"/>
    <property type="match status" value="1"/>
</dbReference>
<dbReference type="Gene3D" id="3.40.30.10">
    <property type="entry name" value="Glutaredoxin"/>
    <property type="match status" value="1"/>
</dbReference>
<evidence type="ECO:0000256" key="5">
    <source>
        <dbReference type="ARBA" id="ARBA00023014"/>
    </source>
</evidence>
<dbReference type="PANTHER" id="PTHR10371">
    <property type="entry name" value="NADH DEHYDROGENASE UBIQUINONE FLAVOPROTEIN 2, MITOCHONDRIAL"/>
    <property type="match status" value="1"/>
</dbReference>
<dbReference type="Proteomes" id="UP000501812">
    <property type="component" value="Chromosome"/>
</dbReference>
<dbReference type="AlphaFoldDB" id="A0A858RE78"/>
<evidence type="ECO:0000256" key="1">
    <source>
        <dbReference type="ARBA" id="ARBA00010643"/>
    </source>
</evidence>
<dbReference type="KEGG" id="luo:HHL09_01270"/>
<feature type="binding site" evidence="7">
    <location>
        <position position="156"/>
    </location>
    <ligand>
        <name>[2Fe-2S] cluster</name>
        <dbReference type="ChEBI" id="CHEBI:190135"/>
    </ligand>
</feature>
<keyword evidence="5 7" id="KW-0411">Iron-sulfur</keyword>
<evidence type="ECO:0000256" key="3">
    <source>
        <dbReference type="ARBA" id="ARBA00022723"/>
    </source>
</evidence>
<dbReference type="Gene3D" id="1.10.10.1590">
    <property type="entry name" value="NADH-quinone oxidoreductase subunit E"/>
    <property type="match status" value="1"/>
</dbReference>
<keyword evidence="3 7" id="KW-0479">Metal-binding</keyword>
<dbReference type="InterPro" id="IPR002023">
    <property type="entry name" value="NuoE-like"/>
</dbReference>
<dbReference type="InterPro" id="IPR042128">
    <property type="entry name" value="NuoE_dom"/>
</dbReference>
<reference evidence="8 9" key="1">
    <citation type="submission" date="2020-04" db="EMBL/GenBank/DDBJ databases">
        <title>Luteolibacter sp. G-1-1-1 isolated from soil.</title>
        <authorList>
            <person name="Dahal R.H."/>
        </authorList>
    </citation>
    <scope>NUCLEOTIDE SEQUENCE [LARGE SCALE GENOMIC DNA]</scope>
    <source>
        <strain evidence="8 9">G-1-1-1</strain>
    </source>
</reference>
<organism evidence="8 9">
    <name type="scientific">Luteolibacter luteus</name>
    <dbReference type="NCBI Taxonomy" id="2728835"/>
    <lineage>
        <taxon>Bacteria</taxon>
        <taxon>Pseudomonadati</taxon>
        <taxon>Verrucomicrobiota</taxon>
        <taxon>Verrucomicrobiia</taxon>
        <taxon>Verrucomicrobiales</taxon>
        <taxon>Verrucomicrobiaceae</taxon>
        <taxon>Luteolibacter</taxon>
    </lineage>
</organism>
<dbReference type="CDD" id="cd03064">
    <property type="entry name" value="TRX_Fd_NuoE"/>
    <property type="match status" value="1"/>
</dbReference>
<dbReference type="FunFam" id="1.10.10.1590:FF:000001">
    <property type="entry name" value="NADH-quinone oxidoreductase subunit E"/>
    <property type="match status" value="1"/>
</dbReference>
<evidence type="ECO:0000256" key="2">
    <source>
        <dbReference type="ARBA" id="ARBA00022714"/>
    </source>
</evidence>
<keyword evidence="2 7" id="KW-0001">2Fe-2S</keyword>
<evidence type="ECO:0000313" key="9">
    <source>
        <dbReference type="Proteomes" id="UP000501812"/>
    </source>
</evidence>
<keyword evidence="4 7" id="KW-0408">Iron</keyword>
<gene>
    <name evidence="8" type="ORF">HHL09_01270</name>
</gene>
<comment type="cofactor">
    <cofactor evidence="7">
        <name>[2Fe-2S] cluster</name>
        <dbReference type="ChEBI" id="CHEBI:190135"/>
    </cofactor>
    <text evidence="7">Binds 1 [2Fe-2S] cluster.</text>
</comment>
<dbReference type="RefSeq" id="WP_169452694.1">
    <property type="nucleotide sequence ID" value="NZ_CP051774.1"/>
</dbReference>